<feature type="non-terminal residue" evidence="2">
    <location>
        <position position="50"/>
    </location>
</feature>
<feature type="region of interest" description="Disordered" evidence="1">
    <location>
        <begin position="1"/>
        <end position="22"/>
    </location>
</feature>
<evidence type="ECO:0000256" key="1">
    <source>
        <dbReference type="SAM" id="MobiDB-lite"/>
    </source>
</evidence>
<dbReference type="EMBL" id="CADCTI010000125">
    <property type="protein sequence ID" value="CAA9238738.1"/>
    <property type="molecule type" value="Genomic_DNA"/>
</dbReference>
<organism evidence="2">
    <name type="scientific">uncultured Blastococcus sp</name>
    <dbReference type="NCBI Taxonomy" id="217144"/>
    <lineage>
        <taxon>Bacteria</taxon>
        <taxon>Bacillati</taxon>
        <taxon>Actinomycetota</taxon>
        <taxon>Actinomycetes</taxon>
        <taxon>Geodermatophilales</taxon>
        <taxon>Geodermatophilaceae</taxon>
        <taxon>Blastococcus</taxon>
        <taxon>environmental samples</taxon>
    </lineage>
</organism>
<gene>
    <name evidence="2" type="ORF">AVDCRST_MAG57-1383</name>
</gene>
<protein>
    <submittedName>
        <fullName evidence="2">Uncharacterized protein</fullName>
    </submittedName>
</protein>
<name>A0A6J4HZV4_9ACTN</name>
<evidence type="ECO:0000313" key="2">
    <source>
        <dbReference type="EMBL" id="CAA9238738.1"/>
    </source>
</evidence>
<proteinExistence type="predicted"/>
<dbReference type="AlphaFoldDB" id="A0A6J4HZV4"/>
<accession>A0A6J4HZV4</accession>
<sequence length="50" mass="5324">SPRCRRAPVPRGGPATRPRSAPWPVWSSRGWVCGCRPGTLPDPARAPGSC</sequence>
<reference evidence="2" key="1">
    <citation type="submission" date="2020-02" db="EMBL/GenBank/DDBJ databases">
        <authorList>
            <person name="Meier V. D."/>
        </authorList>
    </citation>
    <scope>NUCLEOTIDE SEQUENCE</scope>
    <source>
        <strain evidence="2">AVDCRST_MAG57</strain>
    </source>
</reference>
<feature type="non-terminal residue" evidence="2">
    <location>
        <position position="1"/>
    </location>
</feature>